<dbReference type="RefSeq" id="WP_013628786.1">
    <property type="nucleotide sequence ID" value="NC_015174.1"/>
</dbReference>
<dbReference type="Gene3D" id="1.10.287.1700">
    <property type="match status" value="1"/>
</dbReference>
<dbReference type="STRING" id="756272.Plabr_2461"/>
<dbReference type="InterPro" id="IPR053716">
    <property type="entry name" value="Flag_assembly_chemotaxis_eff"/>
</dbReference>
<accession>F0SNY6</accession>
<dbReference type="KEGG" id="pbs:Plabr_2461"/>
<proteinExistence type="predicted"/>
<dbReference type="HOGENOM" id="CLU_1766649_0_0_0"/>
<dbReference type="EMBL" id="CP002546">
    <property type="protein sequence ID" value="ADY60062.1"/>
    <property type="molecule type" value="Genomic_DNA"/>
</dbReference>
<dbReference type="AlphaFoldDB" id="F0SNY6"/>
<name>F0SNY6_RUBBR</name>
<reference evidence="2" key="1">
    <citation type="submission" date="2011-02" db="EMBL/GenBank/DDBJ databases">
        <title>The complete genome of Planctomyces brasiliensis DSM 5305.</title>
        <authorList>
            <person name="Lucas S."/>
            <person name="Copeland A."/>
            <person name="Lapidus A."/>
            <person name="Bruce D."/>
            <person name="Goodwin L."/>
            <person name="Pitluck S."/>
            <person name="Kyrpides N."/>
            <person name="Mavromatis K."/>
            <person name="Pagani I."/>
            <person name="Ivanova N."/>
            <person name="Ovchinnikova G."/>
            <person name="Lu M."/>
            <person name="Detter J.C."/>
            <person name="Han C."/>
            <person name="Land M."/>
            <person name="Hauser L."/>
            <person name="Markowitz V."/>
            <person name="Cheng J.-F."/>
            <person name="Hugenholtz P."/>
            <person name="Woyke T."/>
            <person name="Wu D."/>
            <person name="Tindall B."/>
            <person name="Pomrenke H.G."/>
            <person name="Brambilla E."/>
            <person name="Klenk H.-P."/>
            <person name="Eisen J.A."/>
        </authorList>
    </citation>
    <scope>NUCLEOTIDE SEQUENCE [LARGE SCALE GENOMIC DNA]</scope>
    <source>
        <strain evidence="2">ATCC 49424 / DSM 5305 / JCM 21570 / NBRC 103401 / IFAM 1448</strain>
    </source>
</reference>
<evidence type="ECO:0000313" key="1">
    <source>
        <dbReference type="EMBL" id="ADY60062.1"/>
    </source>
</evidence>
<gene>
    <name evidence="1" type="ordered locus">Plabr_2461</name>
</gene>
<dbReference type="OrthoDB" id="288955at2"/>
<sequence length="147" mass="16964">MAVFRFELEALLSYRRHQLDQCRQLMAEVLADRQHVLDRQSEIGTERGDVMADIRSVNETGQVDIRKAAASRYYLSQLDGETRALSAQLGRTDQQLELCRQAVQQADAAVKVLEKLKENRFRQFQQKELKQEELALNEAWAATARSR</sequence>
<protein>
    <submittedName>
        <fullName evidence="1">Uncharacterized protein</fullName>
    </submittedName>
</protein>
<evidence type="ECO:0000313" key="2">
    <source>
        <dbReference type="Proteomes" id="UP000006860"/>
    </source>
</evidence>
<dbReference type="Proteomes" id="UP000006860">
    <property type="component" value="Chromosome"/>
</dbReference>
<keyword evidence="2" id="KW-1185">Reference proteome</keyword>
<organism evidence="1 2">
    <name type="scientific">Rubinisphaera brasiliensis (strain ATCC 49424 / DSM 5305 / JCM 21570 / IAM 15109 / NBRC 103401 / IFAM 1448)</name>
    <name type="common">Planctomyces brasiliensis</name>
    <dbReference type="NCBI Taxonomy" id="756272"/>
    <lineage>
        <taxon>Bacteria</taxon>
        <taxon>Pseudomonadati</taxon>
        <taxon>Planctomycetota</taxon>
        <taxon>Planctomycetia</taxon>
        <taxon>Planctomycetales</taxon>
        <taxon>Planctomycetaceae</taxon>
        <taxon>Rubinisphaera</taxon>
    </lineage>
</organism>